<proteinExistence type="predicted"/>
<dbReference type="OrthoDB" id="7807444at2"/>
<name>A0A2S7KNU8_9FLAO</name>
<evidence type="ECO:0008006" key="3">
    <source>
        <dbReference type="Google" id="ProtNLM"/>
    </source>
</evidence>
<gene>
    <name evidence="1" type="ORF">BST85_04485</name>
</gene>
<dbReference type="SUPFAM" id="SSF52540">
    <property type="entry name" value="P-loop containing nucleoside triphosphate hydrolases"/>
    <property type="match status" value="1"/>
</dbReference>
<keyword evidence="2" id="KW-1185">Reference proteome</keyword>
<protein>
    <recommendedName>
        <fullName evidence="3">Sulfotransferase domain-containing protein</fullName>
    </recommendedName>
</protein>
<sequence>MKKNKRDNQIREGMKPTVVILLSDKRSGSTMLQDALCAHSQIQTVRYSPHTYLETQHWLKGAVILEKDQSDFHGNKVYSGYGSAKNARIYLKDELNGNLPDFNLTTDDSSLVFSGWEAICEEFAKPVFFEKSPQVVAHWGALALILEWMQITKFRVKIIGLVRNPLAVQYSAFKLFRSLPVKRQFGWLSGQKNLVRFAQAIDPASYYQLRYEDLVNQPEKSLQAICDFIGCDFEEATSKNIHGNSMRKWNDDPFFDLQLDPSVVNMAMELGYSADELANNNESRPDLLSKLKWQLETAMIKSKNKIMNRWIHPLRLFLRLNRDRS</sequence>
<dbReference type="Proteomes" id="UP000239800">
    <property type="component" value="Unassembled WGS sequence"/>
</dbReference>
<accession>A0A2S7KNU8</accession>
<dbReference type="EMBL" id="MQUB01000001">
    <property type="protein sequence ID" value="PQB04243.1"/>
    <property type="molecule type" value="Genomic_DNA"/>
</dbReference>
<comment type="caution">
    <text evidence="1">The sequence shown here is derived from an EMBL/GenBank/DDBJ whole genome shotgun (WGS) entry which is preliminary data.</text>
</comment>
<dbReference type="AlphaFoldDB" id="A0A2S7KNU8"/>
<organism evidence="1 2">
    <name type="scientific">Aureitalea marina</name>
    <dbReference type="NCBI Taxonomy" id="930804"/>
    <lineage>
        <taxon>Bacteria</taxon>
        <taxon>Pseudomonadati</taxon>
        <taxon>Bacteroidota</taxon>
        <taxon>Flavobacteriia</taxon>
        <taxon>Flavobacteriales</taxon>
        <taxon>Flavobacteriaceae</taxon>
        <taxon>Aureitalea</taxon>
    </lineage>
</organism>
<dbReference type="Gene3D" id="3.40.50.300">
    <property type="entry name" value="P-loop containing nucleotide triphosphate hydrolases"/>
    <property type="match status" value="1"/>
</dbReference>
<dbReference type="Pfam" id="PF13469">
    <property type="entry name" value="Sulfotransfer_3"/>
    <property type="match status" value="1"/>
</dbReference>
<dbReference type="InterPro" id="IPR027417">
    <property type="entry name" value="P-loop_NTPase"/>
</dbReference>
<evidence type="ECO:0000313" key="1">
    <source>
        <dbReference type="EMBL" id="PQB04243.1"/>
    </source>
</evidence>
<evidence type="ECO:0000313" key="2">
    <source>
        <dbReference type="Proteomes" id="UP000239800"/>
    </source>
</evidence>
<reference evidence="1 2" key="1">
    <citation type="submission" date="2016-11" db="EMBL/GenBank/DDBJ databases">
        <title>Trade-off between light-utilization and light-protection in marine flavobacteria.</title>
        <authorList>
            <person name="Kumagai Y."/>
        </authorList>
    </citation>
    <scope>NUCLEOTIDE SEQUENCE [LARGE SCALE GENOMIC DNA]</scope>
    <source>
        <strain evidence="1 2">NBRC 107741</strain>
    </source>
</reference>
<dbReference type="RefSeq" id="WP_146090648.1">
    <property type="nucleotide sequence ID" value="NZ_MQUB01000001.1"/>
</dbReference>